<dbReference type="InterPro" id="IPR020422">
    <property type="entry name" value="TYR_PHOSPHATASE_DUAL_dom"/>
</dbReference>
<dbReference type="Proteomes" id="UP000198287">
    <property type="component" value="Unassembled WGS sequence"/>
</dbReference>
<dbReference type="EMBL" id="LNIX01000125">
    <property type="protein sequence ID" value="OXA36529.1"/>
    <property type="molecule type" value="Genomic_DNA"/>
</dbReference>
<comment type="function">
    <text evidence="7">Dual specificity phosphatase able to dephosphorylate phosphotyrosine, phosphoserine and phosphothreonine residues, with a preference for phosphotyrosine as a substrate.</text>
</comment>
<dbReference type="InterPro" id="IPR000340">
    <property type="entry name" value="Dual-sp_phosphatase_cat-dom"/>
</dbReference>
<evidence type="ECO:0000256" key="3">
    <source>
        <dbReference type="ARBA" id="ARBA00022912"/>
    </source>
</evidence>
<evidence type="ECO:0000256" key="2">
    <source>
        <dbReference type="ARBA" id="ARBA00022801"/>
    </source>
</evidence>
<evidence type="ECO:0000313" key="12">
    <source>
        <dbReference type="Proteomes" id="UP000198287"/>
    </source>
</evidence>
<dbReference type="EC" id="3.1.3.16" evidence="7"/>
<comment type="catalytic activity">
    <reaction evidence="5 7">
        <text>O-phospho-L-threonyl-[protein] + H2O = L-threonyl-[protein] + phosphate</text>
        <dbReference type="Rhea" id="RHEA:47004"/>
        <dbReference type="Rhea" id="RHEA-COMP:11060"/>
        <dbReference type="Rhea" id="RHEA-COMP:11605"/>
        <dbReference type="ChEBI" id="CHEBI:15377"/>
        <dbReference type="ChEBI" id="CHEBI:30013"/>
        <dbReference type="ChEBI" id="CHEBI:43474"/>
        <dbReference type="ChEBI" id="CHEBI:61977"/>
        <dbReference type="EC" id="3.1.3.16"/>
    </reaction>
</comment>
<name>A0A226DZA4_FOLCA</name>
<comment type="catalytic activity">
    <reaction evidence="7">
        <text>O-phospho-L-tyrosyl-[protein] + H2O = L-tyrosyl-[protein] + phosphate</text>
        <dbReference type="Rhea" id="RHEA:10684"/>
        <dbReference type="Rhea" id="RHEA-COMP:10136"/>
        <dbReference type="Rhea" id="RHEA-COMP:20101"/>
        <dbReference type="ChEBI" id="CHEBI:15377"/>
        <dbReference type="ChEBI" id="CHEBI:43474"/>
        <dbReference type="ChEBI" id="CHEBI:46858"/>
        <dbReference type="ChEBI" id="CHEBI:61978"/>
        <dbReference type="EC" id="3.1.3.48"/>
    </reaction>
</comment>
<keyword evidence="3 7" id="KW-0904">Protein phosphatase</keyword>
<evidence type="ECO:0000256" key="5">
    <source>
        <dbReference type="ARBA" id="ARBA00048336"/>
    </source>
</evidence>
<comment type="catalytic activity">
    <reaction evidence="4 7">
        <text>O-phospho-L-seryl-[protein] + H2O = L-seryl-[protein] + phosphate</text>
        <dbReference type="Rhea" id="RHEA:20629"/>
        <dbReference type="Rhea" id="RHEA-COMP:9863"/>
        <dbReference type="Rhea" id="RHEA-COMP:11604"/>
        <dbReference type="ChEBI" id="CHEBI:15377"/>
        <dbReference type="ChEBI" id="CHEBI:29999"/>
        <dbReference type="ChEBI" id="CHEBI:43474"/>
        <dbReference type="ChEBI" id="CHEBI:83421"/>
        <dbReference type="EC" id="3.1.3.16"/>
    </reaction>
</comment>
<evidence type="ECO:0000313" key="10">
    <source>
        <dbReference type="EMBL" id="OXA36529.1"/>
    </source>
</evidence>
<dbReference type="GO" id="GO:0008138">
    <property type="term" value="F:protein tyrosine/serine/threonine phosphatase activity"/>
    <property type="evidence" value="ECO:0007669"/>
    <property type="project" value="UniProtKB-UniRule"/>
</dbReference>
<dbReference type="SUPFAM" id="SSF52799">
    <property type="entry name" value="(Phosphotyrosine protein) phosphatases II"/>
    <property type="match status" value="1"/>
</dbReference>
<proteinExistence type="inferred from homology"/>
<evidence type="ECO:0000256" key="1">
    <source>
        <dbReference type="ARBA" id="ARBA00008601"/>
    </source>
</evidence>
<gene>
    <name evidence="11" type="ORF">Fcan01_14880</name>
    <name evidence="10" type="ORF">Fcan01_28705</name>
</gene>
<dbReference type="OrthoDB" id="253091at2759"/>
<dbReference type="PROSITE" id="PS50056">
    <property type="entry name" value="TYR_PHOSPHATASE_2"/>
    <property type="match status" value="1"/>
</dbReference>
<dbReference type="InterPro" id="IPR016130">
    <property type="entry name" value="Tyr_Pase_AS"/>
</dbReference>
<dbReference type="GO" id="GO:0043409">
    <property type="term" value="P:negative regulation of MAPK cascade"/>
    <property type="evidence" value="ECO:0007669"/>
    <property type="project" value="TreeGrafter"/>
</dbReference>
<feature type="domain" description="Tyrosine-protein phosphatase" evidence="8">
    <location>
        <begin position="29"/>
        <end position="186"/>
    </location>
</feature>
<dbReference type="AlphaFoldDB" id="A0A226DZA4"/>
<dbReference type="Gene3D" id="3.90.190.10">
    <property type="entry name" value="Protein tyrosine phosphatase superfamily"/>
    <property type="match status" value="1"/>
</dbReference>
<dbReference type="InterPro" id="IPR000387">
    <property type="entry name" value="Tyr_Pase_dom"/>
</dbReference>
<evidence type="ECO:0000259" key="9">
    <source>
        <dbReference type="PROSITE" id="PS50056"/>
    </source>
</evidence>
<dbReference type="OMA" id="MMKRGMN"/>
<evidence type="ECO:0000256" key="6">
    <source>
        <dbReference type="PIRSR" id="PIRSR620405-1"/>
    </source>
</evidence>
<dbReference type="GO" id="GO:0004725">
    <property type="term" value="F:protein tyrosine phosphatase activity"/>
    <property type="evidence" value="ECO:0007669"/>
    <property type="project" value="UniProtKB-EC"/>
</dbReference>
<keyword evidence="12" id="KW-1185">Reference proteome</keyword>
<dbReference type="InterPro" id="IPR029021">
    <property type="entry name" value="Prot-tyrosine_phosphatase-like"/>
</dbReference>
<dbReference type="GO" id="GO:0004722">
    <property type="term" value="F:protein serine/threonine phosphatase activity"/>
    <property type="evidence" value="ECO:0007669"/>
    <property type="project" value="UniProtKB-EC"/>
</dbReference>
<protein>
    <recommendedName>
        <fullName evidence="7">Dual specificity protein phosphatase</fullName>
        <ecNumber evidence="7">3.1.3.16</ecNumber>
        <ecNumber evidence="7">3.1.3.48</ecNumber>
    </recommendedName>
</protein>
<evidence type="ECO:0000259" key="8">
    <source>
        <dbReference type="PROSITE" id="PS50054"/>
    </source>
</evidence>
<feature type="domain" description="Tyrosine specific protein phosphatases" evidence="9">
    <location>
        <begin position="108"/>
        <end position="166"/>
    </location>
</feature>
<keyword evidence="2 7" id="KW-0378">Hydrolase</keyword>
<organism evidence="11 12">
    <name type="scientific">Folsomia candida</name>
    <name type="common">Springtail</name>
    <dbReference type="NCBI Taxonomy" id="158441"/>
    <lineage>
        <taxon>Eukaryota</taxon>
        <taxon>Metazoa</taxon>
        <taxon>Ecdysozoa</taxon>
        <taxon>Arthropoda</taxon>
        <taxon>Hexapoda</taxon>
        <taxon>Collembola</taxon>
        <taxon>Entomobryomorpha</taxon>
        <taxon>Isotomoidea</taxon>
        <taxon>Isotomidae</taxon>
        <taxon>Proisotominae</taxon>
        <taxon>Folsomia</taxon>
    </lineage>
</organism>
<evidence type="ECO:0000256" key="7">
    <source>
        <dbReference type="RuleBase" id="RU366038"/>
    </source>
</evidence>
<feature type="active site" description="Phosphocysteine intermediate" evidence="6">
    <location>
        <position position="131"/>
    </location>
</feature>
<dbReference type="PROSITE" id="PS00383">
    <property type="entry name" value="TYR_PHOSPHATASE_1"/>
    <property type="match status" value="1"/>
</dbReference>
<dbReference type="EC" id="3.1.3.48" evidence="7"/>
<accession>A0A226DZA4</accession>
<comment type="similarity">
    <text evidence="1 7">Belongs to the protein-tyrosine phosphatase family. Non-receptor class dual specificity subfamily.</text>
</comment>
<dbReference type="STRING" id="158441.A0A226DZA4"/>
<dbReference type="Pfam" id="PF00782">
    <property type="entry name" value="DSPc"/>
    <property type="match status" value="1"/>
</dbReference>
<evidence type="ECO:0000313" key="11">
    <source>
        <dbReference type="EMBL" id="OXA50549.1"/>
    </source>
</evidence>
<comment type="caution">
    <text evidence="11">The sequence shown here is derived from an EMBL/GenBank/DDBJ whole genome shotgun (WGS) entry which is preliminary data.</text>
</comment>
<dbReference type="GO" id="GO:0033549">
    <property type="term" value="F:MAP kinase phosphatase activity"/>
    <property type="evidence" value="ECO:0007669"/>
    <property type="project" value="TreeGrafter"/>
</dbReference>
<dbReference type="InterPro" id="IPR020405">
    <property type="entry name" value="Atypical_DUSP_subfamA"/>
</dbReference>
<dbReference type="PANTHER" id="PTHR45682">
    <property type="entry name" value="AGAP008228-PA"/>
    <property type="match status" value="1"/>
</dbReference>
<evidence type="ECO:0000256" key="4">
    <source>
        <dbReference type="ARBA" id="ARBA00047761"/>
    </source>
</evidence>
<dbReference type="PANTHER" id="PTHR45682:SF1">
    <property type="entry name" value="DUAL SPECIFICITY PROTEIN PHOSPHATASE 3"/>
    <property type="match status" value="1"/>
</dbReference>
<dbReference type="SMART" id="SM00195">
    <property type="entry name" value="DSPc"/>
    <property type="match status" value="1"/>
</dbReference>
<reference evidence="11 12" key="1">
    <citation type="submission" date="2015-12" db="EMBL/GenBank/DDBJ databases">
        <title>The genome of Folsomia candida.</title>
        <authorList>
            <person name="Faddeeva A."/>
            <person name="Derks M.F."/>
            <person name="Anvar Y."/>
            <person name="Smit S."/>
            <person name="Van Straalen N."/>
            <person name="Roelofs D."/>
        </authorList>
    </citation>
    <scope>NUCLEOTIDE SEQUENCE [LARGE SCALE GENOMIC DNA]</scope>
    <source>
        <strain evidence="11 12">VU population</strain>
        <tissue evidence="11">Whole body</tissue>
    </source>
</reference>
<dbReference type="EMBL" id="LNIX01000009">
    <property type="protein sequence ID" value="OXA50549.1"/>
    <property type="molecule type" value="Genomic_DNA"/>
</dbReference>
<sequence>MYTRRFGTGTTKEDLREIVKEGWCPPRNSYDEVYPGILLGDATTALSVRRLVSEGVTHILNAAMACSDCESKDICGTCVLTKPSYYSHSGIQFKGVQAHDEKRFPIYRNFEESTKFIDDALKKGGIVYVHCQQGISRSATLIIAYLMMKKSMSAKEAVRTVRKRRPIFPNDGFFEQLCDLELRYRNHRVYA</sequence>
<dbReference type="GO" id="GO:0005737">
    <property type="term" value="C:cytoplasm"/>
    <property type="evidence" value="ECO:0007669"/>
    <property type="project" value="TreeGrafter"/>
</dbReference>
<dbReference type="PROSITE" id="PS50054">
    <property type="entry name" value="TYR_PHOSPHATASE_DUAL"/>
    <property type="match status" value="1"/>
</dbReference>
<dbReference type="PRINTS" id="PR01909">
    <property type="entry name" value="ADSPHPHTASEA"/>
</dbReference>